<evidence type="ECO:0000313" key="3">
    <source>
        <dbReference type="Proteomes" id="UP001528823"/>
    </source>
</evidence>
<gene>
    <name evidence="2" type="ORF">ORQ98_23325</name>
</gene>
<dbReference type="Gene3D" id="3.90.1490.10">
    <property type="entry name" value="putative n-type atp pyrophosphatase, domain 2"/>
    <property type="match status" value="1"/>
</dbReference>
<dbReference type="Gene3D" id="3.40.50.620">
    <property type="entry name" value="HUPs"/>
    <property type="match status" value="1"/>
</dbReference>
<evidence type="ECO:0000259" key="1">
    <source>
        <dbReference type="Pfam" id="PF01902"/>
    </source>
</evidence>
<keyword evidence="3" id="KW-1185">Reference proteome</keyword>
<sequence>MNKAIVSWSGGKDSCLALSQALQQGYEIVALLVMMNDQAPFSRSNGVSKAVLLQQAQMMNIPISFVYSSWADYETSLVSGLKELKQQYQTTTCIFGDIDIIEHRQFEEKITKAACMTAHLPLWGQARTAVSSAIIAAGIKAKLSVVRTKVMSGDFLGIDYHQLPFNQLEAMNIDVCGENGEFHTIVYDAPFFSRPIELGVKERHTIDDVELCEFVVLKESVRV</sequence>
<name>A0ABT5UEU3_9GAMM</name>
<dbReference type="InterPro" id="IPR014729">
    <property type="entry name" value="Rossmann-like_a/b/a_fold"/>
</dbReference>
<accession>A0ABT5UEU3</accession>
<comment type="caution">
    <text evidence="2">The sequence shown here is derived from an EMBL/GenBank/DDBJ whole genome shotgun (WGS) entry which is preliminary data.</text>
</comment>
<evidence type="ECO:0000313" key="2">
    <source>
        <dbReference type="EMBL" id="MDE1464899.1"/>
    </source>
</evidence>
<dbReference type="EMBL" id="JAPMOU010000045">
    <property type="protein sequence ID" value="MDE1464899.1"/>
    <property type="molecule type" value="Genomic_DNA"/>
</dbReference>
<dbReference type="InterPro" id="IPR002761">
    <property type="entry name" value="Diphthami_syn_dom"/>
</dbReference>
<dbReference type="Proteomes" id="UP001528823">
    <property type="component" value="Unassembled WGS sequence"/>
</dbReference>
<dbReference type="Pfam" id="PF01902">
    <property type="entry name" value="Diphthami_syn_2"/>
    <property type="match status" value="1"/>
</dbReference>
<reference evidence="2 3" key="1">
    <citation type="submission" date="2022-11" db="EMBL/GenBank/DDBJ databases">
        <title>Spartinivicinus poritis sp. nov., isolated from scleractinian coral Porites lutea.</title>
        <authorList>
            <person name="Zhang G."/>
            <person name="Cai L."/>
            <person name="Wei Q."/>
        </authorList>
    </citation>
    <scope>NUCLEOTIDE SEQUENCE [LARGE SCALE GENOMIC DNA]</scope>
    <source>
        <strain evidence="2 3">A2-2</strain>
    </source>
</reference>
<organism evidence="2 3">
    <name type="scientific">Spartinivicinus poritis</name>
    <dbReference type="NCBI Taxonomy" id="2994640"/>
    <lineage>
        <taxon>Bacteria</taxon>
        <taxon>Pseudomonadati</taxon>
        <taxon>Pseudomonadota</taxon>
        <taxon>Gammaproteobacteria</taxon>
        <taxon>Oceanospirillales</taxon>
        <taxon>Zooshikellaceae</taxon>
        <taxon>Spartinivicinus</taxon>
    </lineage>
</organism>
<feature type="domain" description="Diphthamide synthase" evidence="1">
    <location>
        <begin position="3"/>
        <end position="204"/>
    </location>
</feature>
<dbReference type="RefSeq" id="WP_274691206.1">
    <property type="nucleotide sequence ID" value="NZ_JAPMOU010000045.1"/>
</dbReference>
<dbReference type="SUPFAM" id="SSF52402">
    <property type="entry name" value="Adenine nucleotide alpha hydrolases-like"/>
    <property type="match status" value="1"/>
</dbReference>
<proteinExistence type="predicted"/>
<protein>
    <recommendedName>
        <fullName evidence="1">Diphthamide synthase domain-containing protein</fullName>
    </recommendedName>
</protein>